<name>A0A371F7C5_MUCPR</name>
<dbReference type="Pfam" id="PF25597">
    <property type="entry name" value="SH3_retrovirus"/>
    <property type="match status" value="1"/>
</dbReference>
<proteinExistence type="predicted"/>
<dbReference type="Proteomes" id="UP000257109">
    <property type="component" value="Unassembled WGS sequence"/>
</dbReference>
<dbReference type="EMBL" id="QJKJ01010255">
    <property type="protein sequence ID" value="RDX74196.1"/>
    <property type="molecule type" value="Genomic_DNA"/>
</dbReference>
<accession>A0A371F7C5</accession>
<comment type="caution">
    <text evidence="2">The sequence shown here is derived from an EMBL/GenBank/DDBJ whole genome shotgun (WGS) entry which is preliminary data.</text>
</comment>
<evidence type="ECO:0000313" key="2">
    <source>
        <dbReference type="EMBL" id="RDX74196.1"/>
    </source>
</evidence>
<sequence>LPCYVFGYISFVHSHHPHHENLDLRAVKCVYIGYLLNKKEFKCYYHLSIILEELITKEAHDVVKREDQYYVKQYQSILKNLIVEVIDNMTIAFRKGKQLCVKNPISQSSSSQSVCTSRLFVQHQSSIVAIDNTYISLGSSKR</sequence>
<feature type="non-terminal residue" evidence="2">
    <location>
        <position position="1"/>
    </location>
</feature>
<keyword evidence="3" id="KW-1185">Reference proteome</keyword>
<feature type="non-terminal residue" evidence="2">
    <location>
        <position position="142"/>
    </location>
</feature>
<dbReference type="InterPro" id="IPR057670">
    <property type="entry name" value="SH3_retrovirus"/>
</dbReference>
<evidence type="ECO:0000313" key="3">
    <source>
        <dbReference type="Proteomes" id="UP000257109"/>
    </source>
</evidence>
<dbReference type="AlphaFoldDB" id="A0A371F7C5"/>
<organism evidence="2 3">
    <name type="scientific">Mucuna pruriens</name>
    <name type="common">Velvet bean</name>
    <name type="synonym">Dolichos pruriens</name>
    <dbReference type="NCBI Taxonomy" id="157652"/>
    <lineage>
        <taxon>Eukaryota</taxon>
        <taxon>Viridiplantae</taxon>
        <taxon>Streptophyta</taxon>
        <taxon>Embryophyta</taxon>
        <taxon>Tracheophyta</taxon>
        <taxon>Spermatophyta</taxon>
        <taxon>Magnoliopsida</taxon>
        <taxon>eudicotyledons</taxon>
        <taxon>Gunneridae</taxon>
        <taxon>Pentapetalae</taxon>
        <taxon>rosids</taxon>
        <taxon>fabids</taxon>
        <taxon>Fabales</taxon>
        <taxon>Fabaceae</taxon>
        <taxon>Papilionoideae</taxon>
        <taxon>50 kb inversion clade</taxon>
        <taxon>NPAAA clade</taxon>
        <taxon>indigoferoid/millettioid clade</taxon>
        <taxon>Phaseoleae</taxon>
        <taxon>Mucuna</taxon>
    </lineage>
</organism>
<reference evidence="2" key="1">
    <citation type="submission" date="2018-05" db="EMBL/GenBank/DDBJ databases">
        <title>Draft genome of Mucuna pruriens seed.</title>
        <authorList>
            <person name="Nnadi N.E."/>
            <person name="Vos R."/>
            <person name="Hasami M.H."/>
            <person name="Devisetty U.K."/>
            <person name="Aguiy J.C."/>
        </authorList>
    </citation>
    <scope>NUCLEOTIDE SEQUENCE [LARGE SCALE GENOMIC DNA]</scope>
    <source>
        <strain evidence="2">JCA_2017</strain>
    </source>
</reference>
<evidence type="ECO:0000259" key="1">
    <source>
        <dbReference type="Pfam" id="PF25597"/>
    </source>
</evidence>
<protein>
    <recommendedName>
        <fullName evidence="1">Retroviral polymerase SH3-like domain-containing protein</fullName>
    </recommendedName>
</protein>
<feature type="domain" description="Retroviral polymerase SH3-like" evidence="1">
    <location>
        <begin position="10"/>
        <end position="46"/>
    </location>
</feature>
<gene>
    <name evidence="2" type="ORF">CR513_46088</name>
</gene>